<protein>
    <submittedName>
        <fullName evidence="3">Uncharacterized protein LOC106154397</fullName>
    </submittedName>
</protein>
<reference evidence="3" key="1">
    <citation type="submission" date="2025-08" db="UniProtKB">
        <authorList>
            <consortium name="RefSeq"/>
        </authorList>
    </citation>
    <scope>IDENTIFICATION</scope>
    <source>
        <tissue evidence="3">Gonads</tissue>
    </source>
</reference>
<name>A0A1S3HDR5_LINAN</name>
<dbReference type="Pfam" id="PF05826">
    <property type="entry name" value="Phospholip_A2_2"/>
    <property type="match status" value="1"/>
</dbReference>
<sequence>MLPSQQIVSVAFFVAVFFPQSFCKTERSLMRVLSEDNEVTVRIYSDGANTVTAYFIAKDELVDCTVMRANTTLANILFSESLTDQTNVQSLQHQTLLEMDVLRLARRCNKFHRDMRRKLLNDPSSVPRQVKSRQLLNSKIQGTRWCGRRPDPKAKLSDEKTDACCRALHNCKEIIPGNSRSHELYNYDNYTLPSCKCVHAFRSCLKRTDSEMSKTVGDVFFNSFNCFELKEKQKCVSWDRWFIKCKRHEKSKFAVRKHVSNF</sequence>
<dbReference type="FunCoup" id="A0A1S3HDR5">
    <property type="interactions" value="76"/>
</dbReference>
<dbReference type="OMA" id="KRECETW"/>
<proteinExistence type="predicted"/>
<evidence type="ECO:0000313" key="3">
    <source>
        <dbReference type="RefSeq" id="XP_013384197.1"/>
    </source>
</evidence>
<evidence type="ECO:0000259" key="1">
    <source>
        <dbReference type="Pfam" id="PF05826"/>
    </source>
</evidence>
<organism evidence="2 3">
    <name type="scientific">Lingula anatina</name>
    <name type="common">Brachiopod</name>
    <name type="synonym">Lingula unguis</name>
    <dbReference type="NCBI Taxonomy" id="7574"/>
    <lineage>
        <taxon>Eukaryota</taxon>
        <taxon>Metazoa</taxon>
        <taxon>Spiralia</taxon>
        <taxon>Lophotrochozoa</taxon>
        <taxon>Brachiopoda</taxon>
        <taxon>Linguliformea</taxon>
        <taxon>Lingulata</taxon>
        <taxon>Lingulida</taxon>
        <taxon>Linguloidea</taxon>
        <taxon>Lingulidae</taxon>
        <taxon>Lingula</taxon>
    </lineage>
</organism>
<dbReference type="SUPFAM" id="SSF48619">
    <property type="entry name" value="Phospholipase A2, PLA2"/>
    <property type="match status" value="1"/>
</dbReference>
<dbReference type="GO" id="GO:0050482">
    <property type="term" value="P:arachidonate secretion"/>
    <property type="evidence" value="ECO:0007669"/>
    <property type="project" value="InterPro"/>
</dbReference>
<dbReference type="OrthoDB" id="6075074at2759"/>
<keyword evidence="2" id="KW-1185">Reference proteome</keyword>
<gene>
    <name evidence="3" type="primary">LOC106154397</name>
</gene>
<dbReference type="Proteomes" id="UP000085678">
    <property type="component" value="Unplaced"/>
</dbReference>
<dbReference type="GO" id="GO:0004623">
    <property type="term" value="F:phospholipase A2 activity"/>
    <property type="evidence" value="ECO:0007669"/>
    <property type="project" value="InterPro"/>
</dbReference>
<dbReference type="InterPro" id="IPR036444">
    <property type="entry name" value="PLipase_A2_dom_sf"/>
</dbReference>
<feature type="domain" description="Phospholipase A2-like central" evidence="1">
    <location>
        <begin position="140"/>
        <end position="229"/>
    </location>
</feature>
<dbReference type="InterPro" id="IPR016090">
    <property type="entry name" value="PLA2-like_dom"/>
</dbReference>
<dbReference type="KEGG" id="lak:106154397"/>
<evidence type="ECO:0000313" key="2">
    <source>
        <dbReference type="Proteomes" id="UP000085678"/>
    </source>
</evidence>
<dbReference type="STRING" id="7574.A0A1S3HDR5"/>
<dbReference type="GeneID" id="106154397"/>
<dbReference type="InParanoid" id="A0A1S3HDR5"/>
<dbReference type="Gene3D" id="1.20.90.10">
    <property type="entry name" value="Phospholipase A2 domain"/>
    <property type="match status" value="1"/>
</dbReference>
<dbReference type="GO" id="GO:0006644">
    <property type="term" value="P:phospholipid metabolic process"/>
    <property type="evidence" value="ECO:0007669"/>
    <property type="project" value="InterPro"/>
</dbReference>
<dbReference type="RefSeq" id="XP_013384197.1">
    <property type="nucleotide sequence ID" value="XM_013528743.1"/>
</dbReference>
<dbReference type="AlphaFoldDB" id="A0A1S3HDR5"/>
<accession>A0A1S3HDR5</accession>
<dbReference type="PANTHER" id="PTHR12253">
    <property type="entry name" value="RH14732P"/>
    <property type="match status" value="1"/>
</dbReference>